<dbReference type="EMBL" id="JAVDXO010000002">
    <property type="protein sequence ID" value="MDR7306066.1"/>
    <property type="molecule type" value="Genomic_DNA"/>
</dbReference>
<name>A0ABU1ZKJ1_9BURK</name>
<dbReference type="Proteomes" id="UP001268089">
    <property type="component" value="Unassembled WGS sequence"/>
</dbReference>
<comment type="caution">
    <text evidence="1">The sequence shown here is derived from an EMBL/GenBank/DDBJ whole genome shotgun (WGS) entry which is preliminary data.</text>
</comment>
<reference evidence="1 2" key="1">
    <citation type="submission" date="2023-07" db="EMBL/GenBank/DDBJ databases">
        <title>Sorghum-associated microbial communities from plants grown in Nebraska, USA.</title>
        <authorList>
            <person name="Schachtman D."/>
        </authorList>
    </citation>
    <scope>NUCLEOTIDE SEQUENCE [LARGE SCALE GENOMIC DNA]</scope>
    <source>
        <strain evidence="1 2">BE308</strain>
    </source>
</reference>
<keyword evidence="2" id="KW-1185">Reference proteome</keyword>
<dbReference type="RefSeq" id="WP_310340633.1">
    <property type="nucleotide sequence ID" value="NZ_JAVDXO010000002.1"/>
</dbReference>
<dbReference type="InterPro" id="IPR013433">
    <property type="entry name" value="PHA_gran_rgn"/>
</dbReference>
<evidence type="ECO:0000313" key="2">
    <source>
        <dbReference type="Proteomes" id="UP001268089"/>
    </source>
</evidence>
<evidence type="ECO:0000313" key="1">
    <source>
        <dbReference type="EMBL" id="MDR7306066.1"/>
    </source>
</evidence>
<proteinExistence type="predicted"/>
<protein>
    <submittedName>
        <fullName evidence="1">Polyhydroxyalkanoate system protein</fullName>
    </submittedName>
</protein>
<sequence>MADLHIVREHALGLAAARKIAFTWAEQVEEEFGMDCTYAEGKTEDEVGFKRSGVNGTLQVTADRFELNAKLGFLLGAFKDKIEAEIVKNLDQLLAPTAAKAKAPAKKK</sequence>
<organism evidence="1 2">
    <name type="scientific">Rhodoferax saidenbachensis</name>
    <dbReference type="NCBI Taxonomy" id="1484693"/>
    <lineage>
        <taxon>Bacteria</taxon>
        <taxon>Pseudomonadati</taxon>
        <taxon>Pseudomonadota</taxon>
        <taxon>Betaproteobacteria</taxon>
        <taxon>Burkholderiales</taxon>
        <taxon>Comamonadaceae</taxon>
        <taxon>Rhodoferax</taxon>
    </lineage>
</organism>
<dbReference type="Pfam" id="PF09650">
    <property type="entry name" value="PHA_gran_rgn"/>
    <property type="match status" value="1"/>
</dbReference>
<dbReference type="NCBIfam" id="TIGR02610">
    <property type="entry name" value="PHA_gran_rgn"/>
    <property type="match status" value="1"/>
</dbReference>
<accession>A0ABU1ZKJ1</accession>
<gene>
    <name evidence="1" type="ORF">J2X15_001344</name>
</gene>